<sequence>MVGVPSVDAFVGLCAPALLACAGLLLAVEAGLLIGLLIPAGTLVLGLGFLVGIGELPVAPTVVTVAAASTAGAQLGFLRARRRGPGSLRLPVRVSRRISTVAEPLRTTFRRWPTALAGVGHFFGGARTLSPRLAAATGVSYRRFAVTSVGASLVWSAALVLTGRLAGMDSTVRELFSTLALPVLATVLLAQWVIGRRAGRERVGSVAELGDQRLPERPPVFHGVGRFELLVPDAEGGPVR</sequence>
<organism evidence="2 3">
    <name type="scientific">Rhodococcus daqingensis</name>
    <dbReference type="NCBI Taxonomy" id="2479363"/>
    <lineage>
        <taxon>Bacteria</taxon>
        <taxon>Bacillati</taxon>
        <taxon>Actinomycetota</taxon>
        <taxon>Actinomycetes</taxon>
        <taxon>Mycobacteriales</taxon>
        <taxon>Nocardiaceae</taxon>
        <taxon>Rhodococcus</taxon>
    </lineage>
</organism>
<dbReference type="EMBL" id="JBHTCS010000014">
    <property type="protein sequence ID" value="MFC7448844.1"/>
    <property type="molecule type" value="Genomic_DNA"/>
</dbReference>
<feature type="transmembrane region" description="Helical" evidence="1">
    <location>
        <begin position="175"/>
        <end position="194"/>
    </location>
</feature>
<dbReference type="RefSeq" id="WP_378405305.1">
    <property type="nucleotide sequence ID" value="NZ_JBHTCS010000014.1"/>
</dbReference>
<feature type="transmembrane region" description="Helical" evidence="1">
    <location>
        <begin position="59"/>
        <end position="78"/>
    </location>
</feature>
<dbReference type="PANTHER" id="PTHR30353">
    <property type="entry name" value="INNER MEMBRANE PROTEIN DEDA-RELATED"/>
    <property type="match status" value="1"/>
</dbReference>
<evidence type="ECO:0000313" key="2">
    <source>
        <dbReference type="EMBL" id="MFC7448844.1"/>
    </source>
</evidence>
<name>A0ABW2RZH3_9NOCA</name>
<comment type="caution">
    <text evidence="2">The sequence shown here is derived from an EMBL/GenBank/DDBJ whole genome shotgun (WGS) entry which is preliminary data.</text>
</comment>
<keyword evidence="1" id="KW-1003">Cell membrane</keyword>
<keyword evidence="3" id="KW-1185">Reference proteome</keyword>
<dbReference type="Proteomes" id="UP001596484">
    <property type="component" value="Unassembled WGS sequence"/>
</dbReference>
<keyword evidence="1" id="KW-0472">Membrane</keyword>
<accession>A0ABW2RZH3</accession>
<feature type="transmembrane region" description="Helical" evidence="1">
    <location>
        <begin position="6"/>
        <end position="26"/>
    </location>
</feature>
<reference evidence="3" key="1">
    <citation type="journal article" date="2019" name="Int. J. Syst. Evol. Microbiol.">
        <title>The Global Catalogue of Microorganisms (GCM) 10K type strain sequencing project: providing services to taxonomists for standard genome sequencing and annotation.</title>
        <authorList>
            <consortium name="The Broad Institute Genomics Platform"/>
            <consortium name="The Broad Institute Genome Sequencing Center for Infectious Disease"/>
            <person name="Wu L."/>
            <person name="Ma J."/>
        </authorList>
    </citation>
    <scope>NUCLEOTIDE SEQUENCE [LARGE SCALE GENOMIC DNA]</scope>
    <source>
        <strain evidence="3">ICMP 19430</strain>
    </source>
</reference>
<feature type="transmembrane region" description="Helical" evidence="1">
    <location>
        <begin position="33"/>
        <end position="53"/>
    </location>
</feature>
<keyword evidence="1" id="KW-1133">Transmembrane helix</keyword>
<keyword evidence="1" id="KW-0812">Transmembrane</keyword>
<dbReference type="InterPro" id="IPR032818">
    <property type="entry name" value="DedA-like"/>
</dbReference>
<dbReference type="PANTHER" id="PTHR30353:SF0">
    <property type="entry name" value="TRANSMEMBRANE PROTEIN"/>
    <property type="match status" value="1"/>
</dbReference>
<evidence type="ECO:0000313" key="3">
    <source>
        <dbReference type="Proteomes" id="UP001596484"/>
    </source>
</evidence>
<comment type="subcellular location">
    <subcellularLocation>
        <location evidence="1">Cell membrane</location>
        <topology evidence="1">Multi-pass membrane protein</topology>
    </subcellularLocation>
</comment>
<comment type="similarity">
    <text evidence="1">Belongs to the DedA family.</text>
</comment>
<evidence type="ECO:0000256" key="1">
    <source>
        <dbReference type="RuleBase" id="RU367016"/>
    </source>
</evidence>
<proteinExistence type="inferred from homology"/>
<protein>
    <submittedName>
        <fullName evidence="2">DedA family protein</fullName>
    </submittedName>
</protein>
<feature type="transmembrane region" description="Helical" evidence="1">
    <location>
        <begin position="144"/>
        <end position="163"/>
    </location>
</feature>
<gene>
    <name evidence="2" type="ORF">ACFQS9_13180</name>
</gene>